<comment type="caution">
    <text evidence="4">The sequence shown here is derived from an EMBL/GenBank/DDBJ whole genome shotgun (WGS) entry which is preliminary data.</text>
</comment>
<evidence type="ECO:0000313" key="5">
    <source>
        <dbReference type="Proteomes" id="UP000094068"/>
    </source>
</evidence>
<keyword evidence="2" id="KW-0175">Coiled coil</keyword>
<feature type="domain" description="LXG" evidence="3">
    <location>
        <begin position="4"/>
        <end position="237"/>
    </location>
</feature>
<name>A0A1E5GE57_9ENTE</name>
<evidence type="ECO:0000313" key="4">
    <source>
        <dbReference type="EMBL" id="OEG11003.1"/>
    </source>
</evidence>
<evidence type="ECO:0000256" key="1">
    <source>
        <dbReference type="ARBA" id="ARBA00034117"/>
    </source>
</evidence>
<dbReference type="Proteomes" id="UP000094068">
    <property type="component" value="Unassembled WGS sequence"/>
</dbReference>
<dbReference type="PROSITE" id="PS51756">
    <property type="entry name" value="LXG"/>
    <property type="match status" value="1"/>
</dbReference>
<dbReference type="AlphaFoldDB" id="A0A1E5GE57"/>
<protein>
    <recommendedName>
        <fullName evidence="3">LXG domain-containing protein</fullName>
    </recommendedName>
</protein>
<accession>A0A1E5GE57</accession>
<comment type="similarity">
    <text evidence="1">In the N-terminal section; belongs to the LXG family.</text>
</comment>
<feature type="coiled-coil region" evidence="2">
    <location>
        <begin position="143"/>
        <end position="170"/>
    </location>
</feature>
<evidence type="ECO:0000259" key="3">
    <source>
        <dbReference type="PROSITE" id="PS51756"/>
    </source>
</evidence>
<dbReference type="EMBL" id="MIJZ01000014">
    <property type="protein sequence ID" value="OEG11003.1"/>
    <property type="molecule type" value="Genomic_DNA"/>
</dbReference>
<organism evidence="4 5">
    <name type="scientific">Enterococcus ureasiticus</name>
    <dbReference type="NCBI Taxonomy" id="903984"/>
    <lineage>
        <taxon>Bacteria</taxon>
        <taxon>Bacillati</taxon>
        <taxon>Bacillota</taxon>
        <taxon>Bacilli</taxon>
        <taxon>Lactobacillales</taxon>
        <taxon>Enterococcaceae</taxon>
        <taxon>Enterococcus</taxon>
    </lineage>
</organism>
<keyword evidence="5" id="KW-1185">Reference proteome</keyword>
<dbReference type="InterPro" id="IPR006829">
    <property type="entry name" value="LXG_dom"/>
</dbReference>
<reference evidence="5" key="1">
    <citation type="submission" date="2016-09" db="EMBL/GenBank/DDBJ databases">
        <authorList>
            <person name="Gulvik C.A."/>
        </authorList>
    </citation>
    <scope>NUCLEOTIDE SEQUENCE [LARGE SCALE GENOMIC DNA]</scope>
    <source>
        <strain evidence="5">DSM 23328</strain>
    </source>
</reference>
<dbReference type="Pfam" id="PF04740">
    <property type="entry name" value="LXG"/>
    <property type="match status" value="1"/>
</dbReference>
<evidence type="ECO:0000256" key="2">
    <source>
        <dbReference type="SAM" id="Coils"/>
    </source>
</evidence>
<gene>
    <name evidence="4" type="ORF">BCR21_12030</name>
</gene>
<dbReference type="OrthoDB" id="2234398at2"/>
<sequence length="538" mass="58666">MGLIYSSSDSSQLMSALKQNLQSGKEASEQLKAGSQKVISAVDGKTLSGASYTSGKGLFSELILPTISKVTSAIDTIESELQTYVSADLLVSSEGTLDEDKLNQQIATKKAMKASVDASAAVARALSRNNPVAKVLDALLNVQSSLTRMSNDFEEDIRELEKKLEKLQQFSSQTNGLFSNSLNDMKIAMQGVTVLNNTIVNSDGTYQLPKGVDLSWFNSLKNSNDIDKMEKTALEKAMKEINDLYSKNPMAAIEKVKNNKRLFEYLITFLDSEKLPKGIQDAVLDIFIAQESWNKLPKDLATKILNNPKFGLYLIDQSIDVQAKVYGVLINLSDKGWEVLAPIGHMTNLLSKSSAGEALIAGTKIGFNKFKKLGKVADFLKKYKAVGEVVGVAGDGFSIGSLAYNEYINPDSPAYGDISKALYGGQNKFFASIGPLEGAQYGFIPGAIAGTVNTAVQGIEIQTPFKQLGDDGKIGWDGIAGFGTKEDIDRWIEKQYEIYDRRHENLESGDVGAIKEDWFGKQNGRVDTGDFNTGLPRW</sequence>
<dbReference type="RefSeq" id="WP_069646750.1">
    <property type="nucleotide sequence ID" value="NZ_MIJZ01000014.1"/>
</dbReference>
<proteinExistence type="inferred from homology"/>
<dbReference type="STRING" id="903984.BCR21_12030"/>